<dbReference type="Gene3D" id="3.40.50.300">
    <property type="entry name" value="P-loop containing nucleotide triphosphate hydrolases"/>
    <property type="match status" value="1"/>
</dbReference>
<dbReference type="Pfam" id="PF02367">
    <property type="entry name" value="TsaE"/>
    <property type="match status" value="1"/>
</dbReference>
<keyword evidence="4" id="KW-0963">Cytoplasm</keyword>
<protein>
    <recommendedName>
        <fullName evidence="3">tRNA threonylcarbamoyladenosine biosynthesis protein TsaE</fullName>
    </recommendedName>
    <alternativeName>
        <fullName evidence="10">t(6)A37 threonylcarbamoyladenosine biosynthesis protein TsaE</fullName>
    </alternativeName>
</protein>
<comment type="subcellular location">
    <subcellularLocation>
        <location evidence="1">Cytoplasm</location>
    </subcellularLocation>
</comment>
<keyword evidence="8" id="KW-0067">ATP-binding</keyword>
<organism evidence="11 12">
    <name type="scientific">Ornatilinea apprima</name>
    <dbReference type="NCBI Taxonomy" id="1134406"/>
    <lineage>
        <taxon>Bacteria</taxon>
        <taxon>Bacillati</taxon>
        <taxon>Chloroflexota</taxon>
        <taxon>Anaerolineae</taxon>
        <taxon>Anaerolineales</taxon>
        <taxon>Anaerolineaceae</taxon>
        <taxon>Ornatilinea</taxon>
    </lineage>
</organism>
<evidence type="ECO:0000256" key="2">
    <source>
        <dbReference type="ARBA" id="ARBA00007599"/>
    </source>
</evidence>
<dbReference type="EMBL" id="LGCL01000007">
    <property type="protein sequence ID" value="KPL80042.1"/>
    <property type="molecule type" value="Genomic_DNA"/>
</dbReference>
<keyword evidence="6" id="KW-0479">Metal-binding</keyword>
<evidence type="ECO:0000256" key="5">
    <source>
        <dbReference type="ARBA" id="ARBA00022694"/>
    </source>
</evidence>
<keyword evidence="7" id="KW-0547">Nucleotide-binding</keyword>
<dbReference type="InterPro" id="IPR027417">
    <property type="entry name" value="P-loop_NTPase"/>
</dbReference>
<dbReference type="InterPro" id="IPR003442">
    <property type="entry name" value="T6A_TsaE"/>
</dbReference>
<evidence type="ECO:0000256" key="3">
    <source>
        <dbReference type="ARBA" id="ARBA00019010"/>
    </source>
</evidence>
<evidence type="ECO:0000256" key="7">
    <source>
        <dbReference type="ARBA" id="ARBA00022741"/>
    </source>
</evidence>
<evidence type="ECO:0000313" key="12">
    <source>
        <dbReference type="Proteomes" id="UP000050417"/>
    </source>
</evidence>
<reference evidence="11 12" key="1">
    <citation type="submission" date="2015-07" db="EMBL/GenBank/DDBJ databases">
        <title>Genome sequence of Ornatilinea apprima DSM 23815.</title>
        <authorList>
            <person name="Hemp J."/>
            <person name="Ward L.M."/>
            <person name="Pace L.A."/>
            <person name="Fischer W.W."/>
        </authorList>
    </citation>
    <scope>NUCLEOTIDE SEQUENCE [LARGE SCALE GENOMIC DNA]</scope>
    <source>
        <strain evidence="11 12">P3M-1</strain>
    </source>
</reference>
<evidence type="ECO:0000256" key="10">
    <source>
        <dbReference type="ARBA" id="ARBA00032441"/>
    </source>
</evidence>
<dbReference type="PANTHER" id="PTHR33540:SF2">
    <property type="entry name" value="TRNA THREONYLCARBAMOYLADENOSINE BIOSYNTHESIS PROTEIN TSAE"/>
    <property type="match status" value="1"/>
</dbReference>
<keyword evidence="12" id="KW-1185">Reference proteome</keyword>
<dbReference type="GO" id="GO:0046872">
    <property type="term" value="F:metal ion binding"/>
    <property type="evidence" value="ECO:0007669"/>
    <property type="project" value="UniProtKB-KW"/>
</dbReference>
<evidence type="ECO:0000256" key="1">
    <source>
        <dbReference type="ARBA" id="ARBA00004496"/>
    </source>
</evidence>
<evidence type="ECO:0000256" key="4">
    <source>
        <dbReference type="ARBA" id="ARBA00022490"/>
    </source>
</evidence>
<evidence type="ECO:0000256" key="6">
    <source>
        <dbReference type="ARBA" id="ARBA00022723"/>
    </source>
</evidence>
<dbReference type="PATRIC" id="fig|1134406.4.peg.2300"/>
<dbReference type="STRING" id="1134406.ADN00_01870"/>
<evidence type="ECO:0000256" key="8">
    <source>
        <dbReference type="ARBA" id="ARBA00022840"/>
    </source>
</evidence>
<dbReference type="GO" id="GO:0005524">
    <property type="term" value="F:ATP binding"/>
    <property type="evidence" value="ECO:0007669"/>
    <property type="project" value="UniProtKB-KW"/>
</dbReference>
<dbReference type="SUPFAM" id="SSF52540">
    <property type="entry name" value="P-loop containing nucleoside triphosphate hydrolases"/>
    <property type="match status" value="1"/>
</dbReference>
<dbReference type="Proteomes" id="UP000050417">
    <property type="component" value="Unassembled WGS sequence"/>
</dbReference>
<gene>
    <name evidence="11" type="ORF">ADN00_01870</name>
</gene>
<proteinExistence type="inferred from homology"/>
<dbReference type="GO" id="GO:0005737">
    <property type="term" value="C:cytoplasm"/>
    <property type="evidence" value="ECO:0007669"/>
    <property type="project" value="UniProtKB-SubCell"/>
</dbReference>
<keyword evidence="9" id="KW-0460">Magnesium</keyword>
<dbReference type="AlphaFoldDB" id="A0A0N8GP66"/>
<sequence>MWVPYNFNMPILSPNALEFFSRSPEQTRRLGARLGALLSAGDVVCLSGDLGSGKTTFVKGIAQGWGSLDAVTSPTFVLVNYYSRPQGETLYHLDAYRLEGAEEAEALDMDWMLDSGALVVEWPERIKSALPADCLWVHLSYIDDLQRGMVFKAEGNRYNTLLADFRRQAFGG</sequence>
<keyword evidence="5" id="KW-0819">tRNA processing</keyword>
<comment type="caution">
    <text evidence="11">The sequence shown here is derived from an EMBL/GenBank/DDBJ whole genome shotgun (WGS) entry which is preliminary data.</text>
</comment>
<name>A0A0N8GP66_9CHLR</name>
<evidence type="ECO:0000256" key="9">
    <source>
        <dbReference type="ARBA" id="ARBA00022842"/>
    </source>
</evidence>
<comment type="similarity">
    <text evidence="2">Belongs to the TsaE family.</text>
</comment>
<dbReference type="PANTHER" id="PTHR33540">
    <property type="entry name" value="TRNA THREONYLCARBAMOYLADENOSINE BIOSYNTHESIS PROTEIN TSAE"/>
    <property type="match status" value="1"/>
</dbReference>
<evidence type="ECO:0000313" key="11">
    <source>
        <dbReference type="EMBL" id="KPL80042.1"/>
    </source>
</evidence>
<accession>A0A0N8GP66</accession>
<dbReference type="NCBIfam" id="TIGR00150">
    <property type="entry name" value="T6A_YjeE"/>
    <property type="match status" value="1"/>
</dbReference>
<dbReference type="GO" id="GO:0002949">
    <property type="term" value="P:tRNA threonylcarbamoyladenosine modification"/>
    <property type="evidence" value="ECO:0007669"/>
    <property type="project" value="InterPro"/>
</dbReference>